<feature type="transmembrane region" description="Helical" evidence="2">
    <location>
        <begin position="100"/>
        <end position="120"/>
    </location>
</feature>
<evidence type="ECO:0000256" key="1">
    <source>
        <dbReference type="SAM" id="MobiDB-lite"/>
    </source>
</evidence>
<dbReference type="EMBL" id="JBHUFV010000002">
    <property type="protein sequence ID" value="MFD1929865.1"/>
    <property type="molecule type" value="Genomic_DNA"/>
</dbReference>
<sequence length="184" mass="19289">MRPARSAFLSPARCAPHPPGNADRTCVWSLPRPNLLLRSGLHARRGSASSEPSQLHSAAVQVATTGRIHGLAGLVLFAAPAAAPFVLARGLHAGSRGWVAYSRWSGALLITFAIIVGLAFRMDVQDVLRPAPAGLLETTALLVGVAWITAAVARLRRQNALMEGRGGDGPDGAHPCSCRDARPV</sequence>
<feature type="region of interest" description="Disordered" evidence="1">
    <location>
        <begin position="1"/>
        <end position="21"/>
    </location>
</feature>
<reference evidence="4" key="1">
    <citation type="journal article" date="2019" name="Int. J. Syst. Evol. Microbiol.">
        <title>The Global Catalogue of Microorganisms (GCM) 10K type strain sequencing project: providing services to taxonomists for standard genome sequencing and annotation.</title>
        <authorList>
            <consortium name="The Broad Institute Genomics Platform"/>
            <consortium name="The Broad Institute Genome Sequencing Center for Infectious Disease"/>
            <person name="Wu L."/>
            <person name="Ma J."/>
        </authorList>
    </citation>
    <scope>NUCLEOTIDE SEQUENCE [LARGE SCALE GENOMIC DNA]</scope>
    <source>
        <strain evidence="4">ICMP 6774ER</strain>
    </source>
</reference>
<keyword evidence="2" id="KW-0812">Transmembrane</keyword>
<dbReference type="Proteomes" id="UP001597368">
    <property type="component" value="Unassembled WGS sequence"/>
</dbReference>
<evidence type="ECO:0000313" key="3">
    <source>
        <dbReference type="EMBL" id="MFD1929865.1"/>
    </source>
</evidence>
<keyword evidence="2" id="KW-0472">Membrane</keyword>
<proteinExistence type="predicted"/>
<evidence type="ECO:0000256" key="2">
    <source>
        <dbReference type="SAM" id="Phobius"/>
    </source>
</evidence>
<feature type="region of interest" description="Disordered" evidence="1">
    <location>
        <begin position="163"/>
        <end position="184"/>
    </location>
</feature>
<accession>A0ABW4SLF8</accession>
<gene>
    <name evidence="3" type="ORF">ACFSKW_00090</name>
</gene>
<evidence type="ECO:0000313" key="4">
    <source>
        <dbReference type="Proteomes" id="UP001597368"/>
    </source>
</evidence>
<name>A0ABW4SLF8_9ACTN</name>
<keyword evidence="2" id="KW-1133">Transmembrane helix</keyword>
<dbReference type="InterPro" id="IPR009339">
    <property type="entry name" value="DUF998"/>
</dbReference>
<feature type="transmembrane region" description="Helical" evidence="2">
    <location>
        <begin position="68"/>
        <end position="88"/>
    </location>
</feature>
<protein>
    <submittedName>
        <fullName evidence="3">DUF998 domain-containing protein</fullName>
    </submittedName>
</protein>
<comment type="caution">
    <text evidence="3">The sequence shown here is derived from an EMBL/GenBank/DDBJ whole genome shotgun (WGS) entry which is preliminary data.</text>
</comment>
<dbReference type="RefSeq" id="WP_379567738.1">
    <property type="nucleotide sequence ID" value="NZ_JBHUFV010000002.1"/>
</dbReference>
<dbReference type="Pfam" id="PF06197">
    <property type="entry name" value="DUF998"/>
    <property type="match status" value="1"/>
</dbReference>
<keyword evidence="4" id="KW-1185">Reference proteome</keyword>
<feature type="transmembrane region" description="Helical" evidence="2">
    <location>
        <begin position="132"/>
        <end position="155"/>
    </location>
</feature>
<organism evidence="3 4">
    <name type="scientific">Nonomuraea mangrovi</name>
    <dbReference type="NCBI Taxonomy" id="2316207"/>
    <lineage>
        <taxon>Bacteria</taxon>
        <taxon>Bacillati</taxon>
        <taxon>Actinomycetota</taxon>
        <taxon>Actinomycetes</taxon>
        <taxon>Streptosporangiales</taxon>
        <taxon>Streptosporangiaceae</taxon>
        <taxon>Nonomuraea</taxon>
    </lineage>
</organism>